<protein>
    <submittedName>
        <fullName evidence="10">Trk system potassium uptake protein TrkH</fullName>
    </submittedName>
</protein>
<feature type="transmembrane region" description="Helical" evidence="9">
    <location>
        <begin position="425"/>
        <end position="445"/>
    </location>
</feature>
<evidence type="ECO:0000256" key="8">
    <source>
        <dbReference type="ARBA" id="ARBA00023136"/>
    </source>
</evidence>
<dbReference type="AlphaFoldDB" id="M0BBK9"/>
<comment type="subcellular location">
    <subcellularLocation>
        <location evidence="1">Cell membrane</location>
        <topology evidence="1">Multi-pass membrane protein</topology>
    </subcellularLocation>
</comment>
<organism evidence="10 11">
    <name type="scientific">Halovivax asiaticus JCM 14624</name>
    <dbReference type="NCBI Taxonomy" id="1227490"/>
    <lineage>
        <taxon>Archaea</taxon>
        <taxon>Methanobacteriati</taxon>
        <taxon>Methanobacteriota</taxon>
        <taxon>Stenosarchaea group</taxon>
        <taxon>Halobacteria</taxon>
        <taxon>Halobacteriales</taxon>
        <taxon>Natrialbaceae</taxon>
        <taxon>Halovivax</taxon>
    </lineage>
</organism>
<accession>M0BBK9</accession>
<dbReference type="GO" id="GO:0005886">
    <property type="term" value="C:plasma membrane"/>
    <property type="evidence" value="ECO:0007669"/>
    <property type="project" value="UniProtKB-SubCell"/>
</dbReference>
<feature type="transmembrane region" description="Helical" evidence="9">
    <location>
        <begin position="357"/>
        <end position="377"/>
    </location>
</feature>
<dbReference type="PATRIC" id="fig|1227490.4.peg.2692"/>
<feature type="transmembrane region" description="Helical" evidence="9">
    <location>
        <begin position="72"/>
        <end position="98"/>
    </location>
</feature>
<evidence type="ECO:0000256" key="4">
    <source>
        <dbReference type="ARBA" id="ARBA00022475"/>
    </source>
</evidence>
<evidence type="ECO:0000313" key="11">
    <source>
        <dbReference type="Proteomes" id="UP000011560"/>
    </source>
</evidence>
<evidence type="ECO:0000256" key="1">
    <source>
        <dbReference type="ARBA" id="ARBA00004651"/>
    </source>
</evidence>
<name>M0BBK9_9EURY</name>
<dbReference type="InterPro" id="IPR003445">
    <property type="entry name" value="Cat_transpt"/>
</dbReference>
<sequence length="515" mass="55487">MRIQYRAVGRDVGRILQIVASMLLVSILIAVVYGEFYAVPAFAASALIVAGLGIGLARAFRSAPEIGKLEAMVTAATAWGAVGLFGGLPFVLVAWTIAADPYPAWANTPQLTETVATFRHPVNAVFESVSGFTSTGLTMATVEEDLPSSLQWWRSFTEWIGGVGVIVLTVAILARPGSGSLTLYQSEARSEKIHPSIVSTVTEIWKIYLGITIAGIALFFAVGMPLWDAINHAMTGISTGGFSVHADSIGHYGSPLIEYAVIPLMVAGSIAFPIHYLLLKGEIRNFYADIQTRWIFIWFSAGSIGLTALLWVSDQYATVEETFRIALFQFVSATSNAGFGTTTLGSGTEQVWTAGPILLLCVGMLTGAAAGSTVGGLKLIRVLILLKGTVWQIRSVFVPDSAVRHLHLGDRTLGQTQVEREFTEAAVVFVLWILFLMLGIAVFLWTLSSAYPLEYVIFEVMSAQSTVGLDTGITGPDMPMAAKIILLFNMWVGRLEIIPVAVLLGAILQRIDLYT</sequence>
<dbReference type="EMBL" id="AOIQ01000021">
    <property type="protein sequence ID" value="ELZ08306.1"/>
    <property type="molecule type" value="Genomic_DNA"/>
</dbReference>
<evidence type="ECO:0000256" key="2">
    <source>
        <dbReference type="ARBA" id="ARBA00009137"/>
    </source>
</evidence>
<dbReference type="OrthoDB" id="111943at2157"/>
<keyword evidence="7" id="KW-0406">Ion transport</keyword>
<evidence type="ECO:0000313" key="10">
    <source>
        <dbReference type="EMBL" id="ELZ08306.1"/>
    </source>
</evidence>
<comment type="caution">
    <text evidence="10">The sequence shown here is derived from an EMBL/GenBank/DDBJ whole genome shotgun (WGS) entry which is preliminary data.</text>
</comment>
<evidence type="ECO:0000256" key="7">
    <source>
        <dbReference type="ARBA" id="ARBA00023065"/>
    </source>
</evidence>
<gene>
    <name evidence="10" type="ORF">C479_13243</name>
</gene>
<keyword evidence="4" id="KW-1003">Cell membrane</keyword>
<keyword evidence="5 9" id="KW-0812">Transmembrane</keyword>
<evidence type="ECO:0000256" key="5">
    <source>
        <dbReference type="ARBA" id="ARBA00022692"/>
    </source>
</evidence>
<feature type="transmembrane region" description="Helical" evidence="9">
    <location>
        <begin position="39"/>
        <end position="60"/>
    </location>
</feature>
<feature type="transmembrane region" description="Helical" evidence="9">
    <location>
        <begin position="259"/>
        <end position="279"/>
    </location>
</feature>
<proteinExistence type="inferred from homology"/>
<evidence type="ECO:0000256" key="9">
    <source>
        <dbReference type="SAM" id="Phobius"/>
    </source>
</evidence>
<feature type="transmembrane region" description="Helical" evidence="9">
    <location>
        <begin position="12"/>
        <end position="33"/>
    </location>
</feature>
<keyword evidence="3" id="KW-0813">Transport</keyword>
<evidence type="ECO:0000256" key="6">
    <source>
        <dbReference type="ARBA" id="ARBA00022989"/>
    </source>
</evidence>
<feature type="transmembrane region" description="Helical" evidence="9">
    <location>
        <begin position="205"/>
        <end position="227"/>
    </location>
</feature>
<dbReference type="Proteomes" id="UP000011560">
    <property type="component" value="Unassembled WGS sequence"/>
</dbReference>
<dbReference type="RefSeq" id="WP_007703485.1">
    <property type="nucleotide sequence ID" value="NZ_AOIQ01000021.1"/>
</dbReference>
<dbReference type="GO" id="GO:0008324">
    <property type="term" value="F:monoatomic cation transmembrane transporter activity"/>
    <property type="evidence" value="ECO:0007669"/>
    <property type="project" value="InterPro"/>
</dbReference>
<feature type="transmembrane region" description="Helical" evidence="9">
    <location>
        <begin position="484"/>
        <end position="508"/>
    </location>
</feature>
<dbReference type="Pfam" id="PF02386">
    <property type="entry name" value="TrkH"/>
    <property type="match status" value="1"/>
</dbReference>
<feature type="transmembrane region" description="Helical" evidence="9">
    <location>
        <begin position="159"/>
        <end position="184"/>
    </location>
</feature>
<keyword evidence="6 9" id="KW-1133">Transmembrane helix</keyword>
<comment type="similarity">
    <text evidence="2">Belongs to the TrkH potassium transport family.</text>
</comment>
<feature type="transmembrane region" description="Helical" evidence="9">
    <location>
        <begin position="291"/>
        <end position="312"/>
    </location>
</feature>
<dbReference type="PANTHER" id="PTHR32024:SF2">
    <property type="entry name" value="TRK SYSTEM POTASSIUM UPTAKE PROTEIN TRKG-RELATED"/>
    <property type="match status" value="1"/>
</dbReference>
<reference evidence="10 11" key="1">
    <citation type="journal article" date="2014" name="PLoS Genet.">
        <title>Phylogenetically driven sequencing of extremely halophilic archaea reveals strategies for static and dynamic osmo-response.</title>
        <authorList>
            <person name="Becker E.A."/>
            <person name="Seitzer P.M."/>
            <person name="Tritt A."/>
            <person name="Larsen D."/>
            <person name="Krusor M."/>
            <person name="Yao A.I."/>
            <person name="Wu D."/>
            <person name="Madern D."/>
            <person name="Eisen J.A."/>
            <person name="Darling A.E."/>
            <person name="Facciotti M.T."/>
        </authorList>
    </citation>
    <scope>NUCLEOTIDE SEQUENCE [LARGE SCALE GENOMIC DNA]</scope>
    <source>
        <strain evidence="10 11">JCM 14624</strain>
    </source>
</reference>
<keyword evidence="8 9" id="KW-0472">Membrane</keyword>
<dbReference type="STRING" id="1227490.C479_13243"/>
<keyword evidence="11" id="KW-1185">Reference proteome</keyword>
<evidence type="ECO:0000256" key="3">
    <source>
        <dbReference type="ARBA" id="ARBA00022448"/>
    </source>
</evidence>
<dbReference type="GO" id="GO:0030001">
    <property type="term" value="P:metal ion transport"/>
    <property type="evidence" value="ECO:0007669"/>
    <property type="project" value="UniProtKB-ARBA"/>
</dbReference>
<dbReference type="PANTHER" id="PTHR32024">
    <property type="entry name" value="TRK SYSTEM POTASSIUM UPTAKE PROTEIN TRKG-RELATED"/>
    <property type="match status" value="1"/>
</dbReference>